<name>I3PM78_9NEOP</name>
<accession>I3PM78</accession>
<evidence type="ECO:0000256" key="1">
    <source>
        <dbReference type="SAM" id="SignalP"/>
    </source>
</evidence>
<dbReference type="EMBL" id="JQ421298">
    <property type="protein sequence ID" value="AFC37845.1"/>
    <property type="molecule type" value="mRNA"/>
</dbReference>
<sequence>MAGLVKFGLLLILGVLQVSAGEYKDIQLGNIACEVKCFEKTSALTEGNQRSERIMKSDSEIKVKLIQAVEGVISAAEQCCGKESEEKKCLEEVVYPALLKIIDPLSIFFHVNVGLFTQTLANLSLVATYAQRELDCCCKLEDCVQKIEFPTASYKGGIKECKGEYCVRNLNQLLAKLRDYLPAMVTSKLLEDRLISSYFNFQKYKEQVPKEGKCKEEKGLAELNKEINSFNLLVKYYSSYQVALNSFDEEILSLTSAAAIEILGCASEKDIKQYIPCN</sequence>
<proteinExistence type="evidence at transcript level"/>
<feature type="signal peptide" evidence="1">
    <location>
        <begin position="1"/>
        <end position="20"/>
    </location>
</feature>
<feature type="chain" id="PRO_5003678293" evidence="1">
    <location>
        <begin position="21"/>
        <end position="278"/>
    </location>
</feature>
<organism evidence="2">
    <name type="scientific">Pseudomantis albofimbriata</name>
    <dbReference type="NCBI Taxonomy" id="627833"/>
    <lineage>
        <taxon>Eukaryota</taxon>
        <taxon>Metazoa</taxon>
        <taxon>Ecdysozoa</taxon>
        <taxon>Arthropoda</taxon>
        <taxon>Hexapoda</taxon>
        <taxon>Insecta</taxon>
        <taxon>Pterygota</taxon>
        <taxon>Neoptera</taxon>
        <taxon>Polyneoptera</taxon>
        <taxon>Dictyoptera</taxon>
        <taxon>Mantodea</taxon>
        <taxon>Eumantodea</taxon>
        <taxon>Mantoidea</taxon>
        <taxon>Mantidae</taxon>
        <taxon>Hierodulinae</taxon>
        <taxon>Pseudomantis</taxon>
    </lineage>
</organism>
<protein>
    <submittedName>
        <fullName evidence="2">Ootheca protein</fullName>
    </submittedName>
</protein>
<dbReference type="AlphaFoldDB" id="I3PM78"/>
<reference evidence="2" key="1">
    <citation type="journal article" date="2012" name="Biomacromolecules">
        <title>Natural templates for coiled-coil biomaterials from praying mantis egg cases.</title>
        <authorList>
            <person name="Walker A.A."/>
            <person name="Weisman S."/>
            <person name="Kameda T."/>
            <person name="Sutherland T.D."/>
        </authorList>
    </citation>
    <scope>NUCLEOTIDE SEQUENCE</scope>
    <source>
        <tissue evidence="2">Primary collaterial gland</tissue>
    </source>
</reference>
<evidence type="ECO:0000313" key="2">
    <source>
        <dbReference type="EMBL" id="AFC37845.1"/>
    </source>
</evidence>
<gene>
    <name evidence="2" type="primary">OP3</name>
</gene>
<keyword evidence="1" id="KW-0732">Signal</keyword>